<evidence type="ECO:0000256" key="1">
    <source>
        <dbReference type="SAM" id="MobiDB-lite"/>
    </source>
</evidence>
<protein>
    <submittedName>
        <fullName evidence="2">Uncharacterized protein</fullName>
    </submittedName>
</protein>
<evidence type="ECO:0000313" key="3">
    <source>
        <dbReference type="Proteomes" id="UP001054837"/>
    </source>
</evidence>
<organism evidence="2 3">
    <name type="scientific">Caerostris darwini</name>
    <dbReference type="NCBI Taxonomy" id="1538125"/>
    <lineage>
        <taxon>Eukaryota</taxon>
        <taxon>Metazoa</taxon>
        <taxon>Ecdysozoa</taxon>
        <taxon>Arthropoda</taxon>
        <taxon>Chelicerata</taxon>
        <taxon>Arachnida</taxon>
        <taxon>Araneae</taxon>
        <taxon>Araneomorphae</taxon>
        <taxon>Entelegynae</taxon>
        <taxon>Araneoidea</taxon>
        <taxon>Araneidae</taxon>
        <taxon>Caerostris</taxon>
    </lineage>
</organism>
<gene>
    <name evidence="2" type="ORF">CDAR_470941</name>
</gene>
<evidence type="ECO:0000313" key="2">
    <source>
        <dbReference type="EMBL" id="GIY78991.1"/>
    </source>
</evidence>
<keyword evidence="3" id="KW-1185">Reference proteome</keyword>
<sequence>MAQTGDSPVCDSQSTGQKEQQIAGDFVARRRPELVRGLSFPSTGVFVGRRGVTSLLGLSTFRLTSLENLQGSEKRSHANTRCLFEPPIGSVTYGQKFFFWNYICD</sequence>
<reference evidence="2 3" key="1">
    <citation type="submission" date="2021-06" db="EMBL/GenBank/DDBJ databases">
        <title>Caerostris darwini draft genome.</title>
        <authorList>
            <person name="Kono N."/>
            <person name="Arakawa K."/>
        </authorList>
    </citation>
    <scope>NUCLEOTIDE SEQUENCE [LARGE SCALE GENOMIC DNA]</scope>
</reference>
<accession>A0AAV4WAJ3</accession>
<feature type="compositionally biased region" description="Polar residues" evidence="1">
    <location>
        <begin position="1"/>
        <end position="20"/>
    </location>
</feature>
<dbReference type="EMBL" id="BPLQ01014300">
    <property type="protein sequence ID" value="GIY78991.1"/>
    <property type="molecule type" value="Genomic_DNA"/>
</dbReference>
<dbReference type="AlphaFoldDB" id="A0AAV4WAJ3"/>
<comment type="caution">
    <text evidence="2">The sequence shown here is derived from an EMBL/GenBank/DDBJ whole genome shotgun (WGS) entry which is preliminary data.</text>
</comment>
<feature type="region of interest" description="Disordered" evidence="1">
    <location>
        <begin position="1"/>
        <end position="23"/>
    </location>
</feature>
<proteinExistence type="predicted"/>
<dbReference type="Proteomes" id="UP001054837">
    <property type="component" value="Unassembled WGS sequence"/>
</dbReference>
<name>A0AAV4WAJ3_9ARAC</name>